<evidence type="ECO:0000256" key="5">
    <source>
        <dbReference type="ARBA" id="ARBA00022679"/>
    </source>
</evidence>
<dbReference type="InterPro" id="IPR015422">
    <property type="entry name" value="PyrdxlP-dep_Trfase_small"/>
</dbReference>
<dbReference type="CDD" id="cd00609">
    <property type="entry name" value="AAT_like"/>
    <property type="match status" value="1"/>
</dbReference>
<sequence>MTEFSRRVEQVSISGIREVFEAAGEDAINLGLGQPDFPTPDHARQAAVEAIQAGKADAYTSNKGTRELREAIADKHARDNGMDVDPENVIATSGGSEALHIALEAHVDGPGHSPGSDRTQSDNAGQEVIFPDPGFVSYDALTHLAGGTPKPVPLRDDLTLDPATVEEAITDDTAAFIVNSPANPTGAVQSPDDMRAFARIADEHDVLCLSDEVYEHIVFEGEHRSPAEFDDGGNVVVVNACSKSYSMTGWRLGWVTGASDRIERMLRVHQYAQACASAPAQFAAEAALSGPQDVVEEMRAAFEQRRDVLLDGLEDIGLECPTPEGAFYAMPKVPDGFVDECIERGVVVVPGEAFGAQGAGYARISYPVDVETLKEALSIMDEALAAVQ</sequence>
<accession>A0A4D6KB33</accession>
<evidence type="ECO:0000256" key="2">
    <source>
        <dbReference type="ARBA" id="ARBA00007441"/>
    </source>
</evidence>
<dbReference type="GeneID" id="42177549"/>
<evidence type="ECO:0000256" key="3">
    <source>
        <dbReference type="ARBA" id="ARBA00011738"/>
    </source>
</evidence>
<feature type="domain" description="Aminotransferase class I/classII large" evidence="8">
    <location>
        <begin position="26"/>
        <end position="378"/>
    </location>
</feature>
<keyword evidence="6" id="KW-0663">Pyridoxal phosphate</keyword>
<evidence type="ECO:0000313" key="9">
    <source>
        <dbReference type="EMBL" id="QCD64352.1"/>
    </source>
</evidence>
<dbReference type="Pfam" id="PF00155">
    <property type="entry name" value="Aminotran_1_2"/>
    <property type="match status" value="1"/>
</dbReference>
<evidence type="ECO:0000256" key="1">
    <source>
        <dbReference type="ARBA" id="ARBA00001933"/>
    </source>
</evidence>
<dbReference type="SUPFAM" id="SSF53383">
    <property type="entry name" value="PLP-dependent transferases"/>
    <property type="match status" value="1"/>
</dbReference>
<evidence type="ECO:0000256" key="6">
    <source>
        <dbReference type="ARBA" id="ARBA00022898"/>
    </source>
</evidence>
<comment type="cofactor">
    <cofactor evidence="1">
        <name>pyridoxal 5'-phosphate</name>
        <dbReference type="ChEBI" id="CHEBI:597326"/>
    </cofactor>
</comment>
<comment type="similarity">
    <text evidence="2">Belongs to the class-I pyridoxal-phosphate-dependent aminotransferase family.</text>
</comment>
<dbReference type="PANTHER" id="PTHR46383:SF3">
    <property type="entry name" value="ASPARTATE AMINOTRANSFERASE-RELATED"/>
    <property type="match status" value="1"/>
</dbReference>
<dbReference type="InterPro" id="IPR015424">
    <property type="entry name" value="PyrdxlP-dep_Trfase"/>
</dbReference>
<dbReference type="InterPro" id="IPR015421">
    <property type="entry name" value="PyrdxlP-dep_Trfase_major"/>
</dbReference>
<keyword evidence="4 9" id="KW-0032">Aminotransferase</keyword>
<organism evidence="9 10">
    <name type="scientific">Halomicrobium mukohataei</name>
    <dbReference type="NCBI Taxonomy" id="57705"/>
    <lineage>
        <taxon>Archaea</taxon>
        <taxon>Methanobacteriati</taxon>
        <taxon>Methanobacteriota</taxon>
        <taxon>Stenosarchaea group</taxon>
        <taxon>Halobacteria</taxon>
        <taxon>Halobacteriales</taxon>
        <taxon>Haloarculaceae</taxon>
        <taxon>Halomicrobium</taxon>
    </lineage>
</organism>
<proteinExistence type="inferred from homology"/>
<evidence type="ECO:0000256" key="4">
    <source>
        <dbReference type="ARBA" id="ARBA00022576"/>
    </source>
</evidence>
<evidence type="ECO:0000259" key="8">
    <source>
        <dbReference type="Pfam" id="PF00155"/>
    </source>
</evidence>
<dbReference type="RefSeq" id="WP_015763768.1">
    <property type="nucleotide sequence ID" value="NZ_CP039375.1"/>
</dbReference>
<reference evidence="9 10" key="2">
    <citation type="submission" date="2019-04" db="EMBL/GenBank/DDBJ databases">
        <authorList>
            <person name="Yang S."/>
            <person name="Wei W."/>
        </authorList>
    </citation>
    <scope>NUCLEOTIDE SEQUENCE [LARGE SCALE GENOMIC DNA]</scope>
    <source>
        <strain evidence="10">ZP60</strain>
    </source>
</reference>
<dbReference type="OMA" id="PRDFKLC"/>
<dbReference type="PANTHER" id="PTHR46383">
    <property type="entry name" value="ASPARTATE AMINOTRANSFERASE"/>
    <property type="match status" value="1"/>
</dbReference>
<evidence type="ECO:0000256" key="7">
    <source>
        <dbReference type="SAM" id="MobiDB-lite"/>
    </source>
</evidence>
<keyword evidence="5 9" id="KW-0808">Transferase</keyword>
<dbReference type="GO" id="GO:0006520">
    <property type="term" value="P:amino acid metabolic process"/>
    <property type="evidence" value="ECO:0007669"/>
    <property type="project" value="InterPro"/>
</dbReference>
<reference evidence="9 10" key="1">
    <citation type="submission" date="2019-04" db="EMBL/GenBank/DDBJ databases">
        <title>Complete genome sequence of Arthrobacter sp. ZXY-2 associated with effective atrazine degradation and salt adaptation.</title>
        <authorList>
            <person name="Zhao X."/>
        </authorList>
    </citation>
    <scope>NUCLEOTIDE SEQUENCE [LARGE SCALE GENOMIC DNA]</scope>
    <source>
        <strain evidence="10">ZP60</strain>
    </source>
</reference>
<dbReference type="EMBL" id="CP039375">
    <property type="protein sequence ID" value="QCD64352.1"/>
    <property type="molecule type" value="Genomic_DNA"/>
</dbReference>
<dbReference type="InterPro" id="IPR004839">
    <property type="entry name" value="Aminotransferase_I/II_large"/>
</dbReference>
<dbReference type="GO" id="GO:0030170">
    <property type="term" value="F:pyridoxal phosphate binding"/>
    <property type="evidence" value="ECO:0007669"/>
    <property type="project" value="InterPro"/>
</dbReference>
<dbReference type="KEGG" id="halz:E5139_01390"/>
<comment type="subunit">
    <text evidence="3">Homodimer.</text>
</comment>
<dbReference type="Proteomes" id="UP000297053">
    <property type="component" value="Chromosome"/>
</dbReference>
<dbReference type="InterPro" id="IPR050596">
    <property type="entry name" value="AspAT/PAT-like"/>
</dbReference>
<protein>
    <submittedName>
        <fullName evidence="9">Pyridoxal phosphate-dependent aminotransferase</fullName>
    </submittedName>
</protein>
<dbReference type="Gene3D" id="3.90.1150.10">
    <property type="entry name" value="Aspartate Aminotransferase, domain 1"/>
    <property type="match status" value="1"/>
</dbReference>
<evidence type="ECO:0000313" key="10">
    <source>
        <dbReference type="Proteomes" id="UP000297053"/>
    </source>
</evidence>
<name>A0A4D6KB33_9EURY</name>
<gene>
    <name evidence="9" type="ORF">E5139_01390</name>
</gene>
<feature type="region of interest" description="Disordered" evidence="7">
    <location>
        <begin position="106"/>
        <end position="125"/>
    </location>
</feature>
<dbReference type="Gene3D" id="3.40.640.10">
    <property type="entry name" value="Type I PLP-dependent aspartate aminotransferase-like (Major domain)"/>
    <property type="match status" value="1"/>
</dbReference>
<dbReference type="GO" id="GO:0008483">
    <property type="term" value="F:transaminase activity"/>
    <property type="evidence" value="ECO:0007669"/>
    <property type="project" value="UniProtKB-KW"/>
</dbReference>
<dbReference type="AlphaFoldDB" id="A0A4D6KB33"/>